<gene>
    <name evidence="1" type="ORF">N0V83_002925</name>
</gene>
<dbReference type="Proteomes" id="UP001140560">
    <property type="component" value="Unassembled WGS sequence"/>
</dbReference>
<comment type="caution">
    <text evidence="1">The sequence shown here is derived from an EMBL/GenBank/DDBJ whole genome shotgun (WGS) entry which is preliminary data.</text>
</comment>
<sequence length="515" mass="58793">MELPPATSDRGVPRKDKPKVTIVDLPVELIGEIAGHLVGDIKALSTLSTFSREIWLQKAVDSHLYKTLDFDDRKEISMKKLLLALLGRKELVKHIKVIRLRSKLRLSLTSAPEDLDDHEDFEDSEHQTELEKKMRERSQAIRDRFNDLTRHVHKISKYDGARWETELISHVDSFDATAALIFHMATNIQYVDLAAEESLELTKYALNVPDVSRDGTGGHPFERLKEVTIGGYSRIYTALAIRPSMTTVTLYSADSSCGVFRPLEPFKYPAPADRSISLHTLIFSGFTNVTPQYVESMLSSRWLANLKKLVISRCGRKERQSDDLTNLVKALKQHVPDLQVLEYRRNPINRRSHVFDTFETLEELRELGVDYSSLKHNGDNLFESLSNFSDKFPKTLEAFTLDSIPFGQLDDLLFKFRKDGGKLWTSSTVSRSLKDLASDFPFKRLTLCIQCGADEEERKTPKPEHINFLRDAANELAEIGRTLEVYRMPWSIDSFDYELLIKPASPMPDFANLAI</sequence>
<evidence type="ECO:0000313" key="2">
    <source>
        <dbReference type="Proteomes" id="UP001140560"/>
    </source>
</evidence>
<name>A0A9W8YD08_9PLEO</name>
<dbReference type="SUPFAM" id="SSF52047">
    <property type="entry name" value="RNI-like"/>
    <property type="match status" value="1"/>
</dbReference>
<accession>A0A9W8YD08</accession>
<organism evidence="1 2">
    <name type="scientific">Neocucurbitaria cava</name>
    <dbReference type="NCBI Taxonomy" id="798079"/>
    <lineage>
        <taxon>Eukaryota</taxon>
        <taxon>Fungi</taxon>
        <taxon>Dikarya</taxon>
        <taxon>Ascomycota</taxon>
        <taxon>Pezizomycotina</taxon>
        <taxon>Dothideomycetes</taxon>
        <taxon>Pleosporomycetidae</taxon>
        <taxon>Pleosporales</taxon>
        <taxon>Pleosporineae</taxon>
        <taxon>Cucurbitariaceae</taxon>
        <taxon>Neocucurbitaria</taxon>
    </lineage>
</organism>
<dbReference type="InterPro" id="IPR032675">
    <property type="entry name" value="LRR_dom_sf"/>
</dbReference>
<protein>
    <submittedName>
        <fullName evidence="1">Uncharacterized protein</fullName>
    </submittedName>
</protein>
<dbReference type="EMBL" id="JAPEUY010000004">
    <property type="protein sequence ID" value="KAJ4374184.1"/>
    <property type="molecule type" value="Genomic_DNA"/>
</dbReference>
<dbReference type="Gene3D" id="3.80.10.10">
    <property type="entry name" value="Ribonuclease Inhibitor"/>
    <property type="match status" value="1"/>
</dbReference>
<evidence type="ECO:0000313" key="1">
    <source>
        <dbReference type="EMBL" id="KAJ4374184.1"/>
    </source>
</evidence>
<proteinExistence type="predicted"/>
<reference evidence="1" key="1">
    <citation type="submission" date="2022-10" db="EMBL/GenBank/DDBJ databases">
        <title>Tapping the CABI collections for fungal endophytes: first genome assemblies for Collariella, Neodidymelliopsis, Ascochyta clinopodiicola, Didymella pomorum, Didymosphaeria variabile, Neocosmospora piperis and Neocucurbitaria cava.</title>
        <authorList>
            <person name="Hill R."/>
        </authorList>
    </citation>
    <scope>NUCLEOTIDE SEQUENCE</scope>
    <source>
        <strain evidence="1">IMI 356814</strain>
    </source>
</reference>
<keyword evidence="2" id="KW-1185">Reference proteome</keyword>
<dbReference type="AlphaFoldDB" id="A0A9W8YD08"/>